<dbReference type="AlphaFoldDB" id="A0A5K7Z1D7"/>
<dbReference type="Proteomes" id="UP000427769">
    <property type="component" value="Chromosome"/>
</dbReference>
<keyword evidence="2" id="KW-1185">Reference proteome</keyword>
<protein>
    <submittedName>
        <fullName evidence="1">Uncharacterized protein</fullName>
    </submittedName>
</protein>
<gene>
    <name evidence="1" type="ORF">DSCW_14660</name>
</gene>
<reference evidence="1 2" key="1">
    <citation type="submission" date="2019-11" db="EMBL/GenBank/DDBJ databases">
        <title>Comparative genomics of hydrocarbon-degrading Desulfosarcina strains.</title>
        <authorList>
            <person name="Watanabe M."/>
            <person name="Kojima H."/>
            <person name="Fukui M."/>
        </authorList>
    </citation>
    <scope>NUCLEOTIDE SEQUENCE [LARGE SCALE GENOMIC DNA]</scope>
    <source>
        <strain evidence="1 2">PP31</strain>
    </source>
</reference>
<accession>A0A5K7Z1D7</accession>
<evidence type="ECO:0000313" key="1">
    <source>
        <dbReference type="EMBL" id="BBO74049.1"/>
    </source>
</evidence>
<proteinExistence type="predicted"/>
<name>A0A5K7Z1D7_9BACT</name>
<sequence>MSDPFIDAFGNLLGIVEKTSRVIADFGELVLQGFVSGHIDQFSGSVTI</sequence>
<dbReference type="KEGG" id="dwd:DSCW_14660"/>
<dbReference type="EMBL" id="AP021875">
    <property type="protein sequence ID" value="BBO74049.1"/>
    <property type="molecule type" value="Genomic_DNA"/>
</dbReference>
<organism evidence="1 2">
    <name type="scientific">Desulfosarcina widdelii</name>
    <dbReference type="NCBI Taxonomy" id="947919"/>
    <lineage>
        <taxon>Bacteria</taxon>
        <taxon>Pseudomonadati</taxon>
        <taxon>Thermodesulfobacteriota</taxon>
        <taxon>Desulfobacteria</taxon>
        <taxon>Desulfobacterales</taxon>
        <taxon>Desulfosarcinaceae</taxon>
        <taxon>Desulfosarcina</taxon>
    </lineage>
</organism>
<evidence type="ECO:0000313" key="2">
    <source>
        <dbReference type="Proteomes" id="UP000427769"/>
    </source>
</evidence>